<name>A0ABQ6FIR7_9CHLR</name>
<reference evidence="2 3" key="1">
    <citation type="submission" date="2023-02" db="EMBL/GenBank/DDBJ databases">
        <title>Dictyobacter halimunensis sp. nov., a new member of the class Ktedonobacteria from forest soil in a geothermal area.</title>
        <authorList>
            <person name="Rachmania M.K."/>
            <person name="Ningsih F."/>
            <person name="Sakai Y."/>
            <person name="Yabe S."/>
            <person name="Yokota A."/>
            <person name="Sjamsuridzal W."/>
        </authorList>
    </citation>
    <scope>NUCLEOTIDE SEQUENCE [LARGE SCALE GENOMIC DNA]</scope>
    <source>
        <strain evidence="2 3">S3.2.2.5</strain>
    </source>
</reference>
<gene>
    <name evidence="2" type="ORF">KDH_08980</name>
</gene>
<evidence type="ECO:0000313" key="3">
    <source>
        <dbReference type="Proteomes" id="UP001344906"/>
    </source>
</evidence>
<feature type="compositionally biased region" description="Polar residues" evidence="1">
    <location>
        <begin position="1384"/>
        <end position="1415"/>
    </location>
</feature>
<feature type="compositionally biased region" description="Polar residues" evidence="1">
    <location>
        <begin position="1367"/>
        <end position="1376"/>
    </location>
</feature>
<evidence type="ECO:0000256" key="1">
    <source>
        <dbReference type="SAM" id="MobiDB-lite"/>
    </source>
</evidence>
<dbReference type="RefSeq" id="WP_338247764.1">
    <property type="nucleotide sequence ID" value="NZ_BSRI01000001.1"/>
</dbReference>
<evidence type="ECO:0000313" key="2">
    <source>
        <dbReference type="EMBL" id="GLV54049.1"/>
    </source>
</evidence>
<comment type="caution">
    <text evidence="2">The sequence shown here is derived from an EMBL/GenBank/DDBJ whole genome shotgun (WGS) entry which is preliminary data.</text>
</comment>
<sequence length="1415" mass="150136">MDIQTLDQALSIVDGKLTLTADTIPGLSLQPFLSAYNADVTLIISNALKQTTSDTVTITGSSAFMRVATPLEVRAVFRIDASGTPVAELRFNLIGDIPGPNAWHFSTSFPDLPLFLDYSKSLTQPQRNLLDELQLSNASFVFTTQSGMDEVSAAPLMPGLNFIGTLKPQGLLGLFDTLLGGDQKVTLYGLITVPTPNQITPVLPIQTYPWQTQWSVPGILLQAGLGIDLTISKLKLEKTSLIIYTPLTNAWLMANESYQPVTAVRGSLEIPSAALAADVVAELTRGYAYVPIVAYFQGADLSNLTQLVDLANGNDLFDLLPDEIKNLLNQSGGLSLERAAIGLSDSVAAEAVDYVSVTVGMPKLQWTIFSGLTVESIAASFIINSPFVSGGRTASVIVEGNVDVAGTQLDIATQLPDFTVWAELQDGDTLPLADFFKQYVPELPAPPGLAVSELQLVVTPGVEYSFTARIDDDPPWTLDLGPTALSIADVRLALTKQESSSAQGTFNGVLVLGQDLVELTTSYTLPGGFFIRADLPDFKLSSLIALFNEMELSLPAAFDLDLKQSYVLIEQQAGGLTFSVATDLPDLGLLAFTVQKQGQWGFALGVDLATGNIARLPGLEILAAFESFVGLDTLLLVVTSLGGQTGFQFPDTAHFNQPSLGTKNITLPPQANGLVRGLNIYAQLSTTNSAGFKALASYLGIRLDGTVGITIAVSLPDPTTNSKLFLSVDEEIQKGTTLVGELGGLLQGSDVGAFLTAIVKTQVQGQPLEFDVTAVVLEDGVLISGTVLGTIQFDTIQLSNLALIIGLDFEGIPSLGIAATLDIRDFDSSLALFFDSTDPAKSLVAGAISNVTLLNIARTLAGQQNIPSGLETVLNLVGLKELAAFQMPASVGTSLDNRDLGTISHAFKQYGSVTIPATSDRVLLVINEKGSSWHLTALSTMQHYSLMLLGSNIAVALQPQLYVVPETTFIGSIQYPQGFNVVAEIDFLLIQAQIKIEISANQGIVADVKLAPIVLLSKDFFSISGASDQGGPQFSLATYSQPNLTDPRLRDPHFLITGILRVLGTDIASIYLLINEHGLTFDVSEQVNPLLHVELHGTIDSTPDLDAGGSVVVGIRRSLDLGQLGNIQVNVDVNGSLTVSYKAGMASATLQGGFAFQGIQGTIPTLTLDANSTVLQNIGDTIWSQVSDIISKSLKNPDQWLTWVHTGVIQGAGQEAGQVGQILSSVYQLSADEIAAKTQQILGYGIQSITEALKGAGSTANDAVNALRRLGFQSADIGRAIQEVFTNTHADVNTGHIDTPAGPHIDTASTHLDIPLVHVDTTNHIDVPRSHIDSTSHADFPGTHTDFNTAFGHADQNITPHGDSNPHADQTTTPHGDSNPHADQVTTPHSDTSTQHVDSTTPPHGDTSSHIDVQA</sequence>
<protein>
    <submittedName>
        <fullName evidence="2">Uncharacterized protein</fullName>
    </submittedName>
</protein>
<accession>A0ABQ6FIR7</accession>
<feature type="region of interest" description="Disordered" evidence="1">
    <location>
        <begin position="1332"/>
        <end position="1415"/>
    </location>
</feature>
<organism evidence="2 3">
    <name type="scientific">Dictyobacter halimunensis</name>
    <dbReference type="NCBI Taxonomy" id="3026934"/>
    <lineage>
        <taxon>Bacteria</taxon>
        <taxon>Bacillati</taxon>
        <taxon>Chloroflexota</taxon>
        <taxon>Ktedonobacteria</taxon>
        <taxon>Ktedonobacterales</taxon>
        <taxon>Dictyobacteraceae</taxon>
        <taxon>Dictyobacter</taxon>
    </lineage>
</organism>
<dbReference type="Proteomes" id="UP001344906">
    <property type="component" value="Unassembled WGS sequence"/>
</dbReference>
<proteinExistence type="predicted"/>
<dbReference type="EMBL" id="BSRI01000001">
    <property type="protein sequence ID" value="GLV54049.1"/>
    <property type="molecule type" value="Genomic_DNA"/>
</dbReference>
<keyword evidence="3" id="KW-1185">Reference proteome</keyword>